<dbReference type="EMBL" id="KC752305">
    <property type="protein sequence ID" value="AGQ20213.1"/>
    <property type="molecule type" value="Genomic_DNA"/>
</dbReference>
<dbReference type="GO" id="GO:0004725">
    <property type="term" value="F:protein tyrosine phosphatase activity"/>
    <property type="evidence" value="ECO:0007669"/>
    <property type="project" value="InterPro"/>
</dbReference>
<dbReference type="InterPro" id="IPR000242">
    <property type="entry name" value="PTP_cat"/>
</dbReference>
<evidence type="ECO:0000259" key="1">
    <source>
        <dbReference type="PROSITE" id="PS50055"/>
    </source>
</evidence>
<dbReference type="PANTHER" id="PTHR19134:SF540">
    <property type="entry name" value="TYROSINE-PROTEIN PHOSPHATASE 99A"/>
    <property type="match status" value="1"/>
</dbReference>
<accession>S5DRB1</accession>
<name>S5DRB1_9VIRU</name>
<reference evidence="2" key="1">
    <citation type="journal article" date="2013" name="J. Gen. Virol.">
        <title>Ultrastructural and genomic characterization of a second banchine polydnavirus confirms the existence of shared features within this ichnovirus lineage.</title>
        <authorList>
            <person name="Djoumad A."/>
            <person name="Stoltz D."/>
            <person name="Beliveau C."/>
            <person name="Boyle B."/>
            <person name="Kuhn L."/>
            <person name="Cusson M."/>
        </authorList>
    </citation>
    <scope>NUCLEOTIDE SEQUENCE</scope>
</reference>
<dbReference type="PANTHER" id="PTHR19134">
    <property type="entry name" value="RECEPTOR-TYPE TYROSINE-PROTEIN PHOSPHATASE"/>
    <property type="match status" value="1"/>
</dbReference>
<dbReference type="InterPro" id="IPR050348">
    <property type="entry name" value="Protein-Tyr_Phosphatase"/>
</dbReference>
<protein>
    <submittedName>
        <fullName evidence="2">AsIV-cont00099-ORF1</fullName>
    </submittedName>
</protein>
<dbReference type="SUPFAM" id="SSF52799">
    <property type="entry name" value="(Phosphotyrosine protein) phosphatases II"/>
    <property type="match status" value="1"/>
</dbReference>
<dbReference type="Pfam" id="PF00102">
    <property type="entry name" value="Y_phosphatase"/>
    <property type="match status" value="1"/>
</dbReference>
<feature type="domain" description="Tyrosine-protein phosphatase" evidence="1">
    <location>
        <begin position="66"/>
        <end position="120"/>
    </location>
</feature>
<dbReference type="InterPro" id="IPR029021">
    <property type="entry name" value="Prot-tyrosine_phosphatase-like"/>
</dbReference>
<dbReference type="PROSITE" id="PS50055">
    <property type="entry name" value="TYR_PHOSPHATASE_PTP"/>
    <property type="match status" value="1"/>
</dbReference>
<sequence length="151" mass="17383">MEKCCILMKMFNTVPNPSSPKTARLDRSYRSLEEEYELELADPFKSAYVARAKSPDAYWADAFYTEANKKKNRYENIICLDHSRVRLSGSAGSIGSDYIHANYVNGYSWNNKFIATQAPFFIFHSHEQSQVHLSLNITSNKVHLYFSHGDK</sequence>
<dbReference type="Gene3D" id="3.90.190.10">
    <property type="entry name" value="Protein tyrosine phosphatase superfamily"/>
    <property type="match status" value="1"/>
</dbReference>
<evidence type="ECO:0000313" key="2">
    <source>
        <dbReference type="EMBL" id="AGQ20213.1"/>
    </source>
</evidence>
<proteinExistence type="predicted"/>
<organism evidence="2">
    <name type="scientific">Apophua simplicipes ichnovirus</name>
    <dbReference type="NCBI Taxonomy" id="1329648"/>
    <lineage>
        <taxon>Viruses</taxon>
        <taxon>Viruses incertae sedis</taxon>
        <taxon>Polydnaviriformidae</taxon>
        <taxon>Ichnoviriform</taxon>
    </lineage>
</organism>